<organism evidence="3 4">
    <name type="scientific">Vibrio anguillarum</name>
    <name type="common">Listonella anguillarum</name>
    <dbReference type="NCBI Taxonomy" id="55601"/>
    <lineage>
        <taxon>Bacteria</taxon>
        <taxon>Pseudomonadati</taxon>
        <taxon>Pseudomonadota</taxon>
        <taxon>Gammaproteobacteria</taxon>
        <taxon>Vibrionales</taxon>
        <taxon>Vibrionaceae</taxon>
        <taxon>Vibrio</taxon>
    </lineage>
</organism>
<evidence type="ECO:0000313" key="4">
    <source>
        <dbReference type="Proteomes" id="UP000722957"/>
    </source>
</evidence>
<dbReference type="Proteomes" id="UP000722957">
    <property type="component" value="Unassembled WGS sequence"/>
</dbReference>
<dbReference type="GO" id="GO:0034220">
    <property type="term" value="P:monoatomic ion transmembrane transport"/>
    <property type="evidence" value="ECO:0007669"/>
    <property type="project" value="UniProtKB-KW"/>
</dbReference>
<dbReference type="InterPro" id="IPR013099">
    <property type="entry name" value="K_chnl_dom"/>
</dbReference>
<feature type="domain" description="Potassium channel" evidence="2">
    <location>
        <begin position="13"/>
        <end position="90"/>
    </location>
</feature>
<dbReference type="SUPFAM" id="SSF81324">
    <property type="entry name" value="Voltage-gated potassium channels"/>
    <property type="match status" value="1"/>
</dbReference>
<dbReference type="AlphaFoldDB" id="A0AAW4ALZ4"/>
<keyword evidence="1" id="KW-0472">Membrane</keyword>
<accession>A0AAW4ALZ4</accession>
<evidence type="ECO:0000313" key="3">
    <source>
        <dbReference type="EMBL" id="MBF4274237.1"/>
    </source>
</evidence>
<evidence type="ECO:0000256" key="1">
    <source>
        <dbReference type="SAM" id="Phobius"/>
    </source>
</evidence>
<dbReference type="Pfam" id="PF07885">
    <property type="entry name" value="Ion_trans_2"/>
    <property type="match status" value="1"/>
</dbReference>
<proteinExistence type="predicted"/>
<keyword evidence="3" id="KW-0407">Ion channel</keyword>
<reference evidence="3 4" key="1">
    <citation type="journal article" date="2021" name="PeerJ">
        <title>Analysis of 44 Vibrio anguillarum genomes reveals high genetic diversity.</title>
        <authorList>
            <person name="Hansen M.J."/>
            <person name="Dalsgaard I."/>
        </authorList>
    </citation>
    <scope>NUCLEOTIDE SEQUENCE [LARGE SCALE GENOMIC DNA]</scope>
    <source>
        <strain evidence="3 4">17-16730-2A</strain>
    </source>
</reference>
<feature type="transmembrane region" description="Helical" evidence="1">
    <location>
        <begin position="6"/>
        <end position="26"/>
    </location>
</feature>
<evidence type="ECO:0000259" key="2">
    <source>
        <dbReference type="Pfam" id="PF07885"/>
    </source>
</evidence>
<keyword evidence="1" id="KW-0812">Transmembrane</keyword>
<keyword evidence="1" id="KW-1133">Transmembrane helix</keyword>
<keyword evidence="3" id="KW-0813">Transport</keyword>
<dbReference type="KEGG" id="vau:VANGNB10_cII0410"/>
<name>A0AAW4ALZ4_VIBAN</name>
<gene>
    <name evidence="3" type="ORF">EAY07_19930</name>
</gene>
<dbReference type="EMBL" id="RDOM01000134">
    <property type="protein sequence ID" value="MBF4274237.1"/>
    <property type="molecule type" value="Genomic_DNA"/>
</dbReference>
<feature type="transmembrane region" description="Helical" evidence="1">
    <location>
        <begin position="66"/>
        <end position="87"/>
    </location>
</feature>
<sequence length="97" mass="10628">MIMVPTIYITMLVIVGVLFSTILLGMNSFLNTGKYIPAFKYFYYCIISLTSVGYGDLSPGNDADRIVAIAMSLVGTLHMIIFISVIVSKLNLAPQKT</sequence>
<keyword evidence="3" id="KW-0406">Ion transport</keyword>
<protein>
    <submittedName>
        <fullName evidence="3">Two pore domain potassium channel family protein</fullName>
    </submittedName>
</protein>
<dbReference type="RefSeq" id="WP_052131869.1">
    <property type="nucleotide sequence ID" value="NZ_JAHGUG010000156.1"/>
</dbReference>
<comment type="caution">
    <text evidence="3">The sequence shown here is derived from an EMBL/GenBank/DDBJ whole genome shotgun (WGS) entry which is preliminary data.</text>
</comment>
<dbReference type="Gene3D" id="1.10.287.70">
    <property type="match status" value="1"/>
</dbReference>